<keyword evidence="1" id="KW-0472">Membrane</keyword>
<keyword evidence="3" id="KW-1185">Reference proteome</keyword>
<keyword evidence="1" id="KW-0812">Transmembrane</keyword>
<evidence type="ECO:0000256" key="1">
    <source>
        <dbReference type="SAM" id="Phobius"/>
    </source>
</evidence>
<gene>
    <name evidence="2" type="ORF">EK417_18105</name>
</gene>
<dbReference type="EMBL" id="SDLV01000047">
    <property type="protein sequence ID" value="THV56628.1"/>
    <property type="molecule type" value="Genomic_DNA"/>
</dbReference>
<name>A0ABY2R2S0_9FLAO</name>
<dbReference type="RefSeq" id="WP_136522953.1">
    <property type="nucleotide sequence ID" value="NZ_SDLV01000047.1"/>
</dbReference>
<organism evidence="2 3">
    <name type="scientific">Chryseobacterium candidae</name>
    <dbReference type="NCBI Taxonomy" id="1978493"/>
    <lineage>
        <taxon>Bacteria</taxon>
        <taxon>Pseudomonadati</taxon>
        <taxon>Bacteroidota</taxon>
        <taxon>Flavobacteriia</taxon>
        <taxon>Flavobacteriales</taxon>
        <taxon>Weeksellaceae</taxon>
        <taxon>Chryseobacterium group</taxon>
        <taxon>Chryseobacterium</taxon>
    </lineage>
</organism>
<evidence type="ECO:0000313" key="2">
    <source>
        <dbReference type="EMBL" id="THV56628.1"/>
    </source>
</evidence>
<feature type="transmembrane region" description="Helical" evidence="1">
    <location>
        <begin position="286"/>
        <end position="307"/>
    </location>
</feature>
<evidence type="ECO:0000313" key="3">
    <source>
        <dbReference type="Proteomes" id="UP000306038"/>
    </source>
</evidence>
<comment type="caution">
    <text evidence="2">The sequence shown here is derived from an EMBL/GenBank/DDBJ whole genome shotgun (WGS) entry which is preliminary data.</text>
</comment>
<sequence length="340" mass="38960">MKIRLLFFLLSTFISAQKNQFIELRRNIKDKTHAAQSLTLLDRREDKFIGIISHRKDPYEVKFEKEDLEKLFSDWFLEDNKQRGNDKYFLMLEYLKVKDIPTERSVKGHLEMGVSTFVKKDDQYYFLKKNRLSKDFQQKDHAYITRAVAASISAELSNIVKDSYSVKRLNIPISEADLENYEKIISEQLPVFSSASLTDGVYRDYQSFAEQKPDKELMVKKNKEGVIKGVKRVDDYDILNREVFAVVDNGIAYKKTPVSFIEIDKDNNGLFITASEEELFPQNNTMTIAGASFGIVGGIVGAVIDVASSKVRKQNAKYHRVGIDALTGAYILPEDFGKTK</sequence>
<proteinExistence type="predicted"/>
<dbReference type="Proteomes" id="UP000306038">
    <property type="component" value="Unassembled WGS sequence"/>
</dbReference>
<keyword evidence="1" id="KW-1133">Transmembrane helix</keyword>
<protein>
    <submittedName>
        <fullName evidence="2">Uncharacterized protein</fullName>
    </submittedName>
</protein>
<accession>A0ABY2R2S0</accession>
<reference evidence="2 3" key="1">
    <citation type="submission" date="2019-01" db="EMBL/GenBank/DDBJ databases">
        <authorList>
            <person name="B I."/>
            <person name="Ch S."/>
            <person name="Ch V.R."/>
        </authorList>
    </citation>
    <scope>NUCLEOTIDE SEQUENCE [LARGE SCALE GENOMIC DNA]</scope>
    <source>
        <strain evidence="2 3">JC507</strain>
    </source>
</reference>